<gene>
    <name evidence="2" type="ORF">EJ02DRAFT_404367</name>
</gene>
<dbReference type="Proteomes" id="UP000800038">
    <property type="component" value="Unassembled WGS sequence"/>
</dbReference>
<feature type="compositionally biased region" description="Low complexity" evidence="1">
    <location>
        <begin position="209"/>
        <end position="225"/>
    </location>
</feature>
<reference evidence="2" key="1">
    <citation type="journal article" date="2020" name="Stud. Mycol.">
        <title>101 Dothideomycetes genomes: a test case for predicting lifestyles and emergence of pathogens.</title>
        <authorList>
            <person name="Haridas S."/>
            <person name="Albert R."/>
            <person name="Binder M."/>
            <person name="Bloem J."/>
            <person name="Labutti K."/>
            <person name="Salamov A."/>
            <person name="Andreopoulos B."/>
            <person name="Baker S."/>
            <person name="Barry K."/>
            <person name="Bills G."/>
            <person name="Bluhm B."/>
            <person name="Cannon C."/>
            <person name="Castanera R."/>
            <person name="Culley D."/>
            <person name="Daum C."/>
            <person name="Ezra D."/>
            <person name="Gonzalez J."/>
            <person name="Henrissat B."/>
            <person name="Kuo A."/>
            <person name="Liang C."/>
            <person name="Lipzen A."/>
            <person name="Lutzoni F."/>
            <person name="Magnuson J."/>
            <person name="Mondo S."/>
            <person name="Nolan M."/>
            <person name="Ohm R."/>
            <person name="Pangilinan J."/>
            <person name="Park H.-J."/>
            <person name="Ramirez L."/>
            <person name="Alfaro M."/>
            <person name="Sun H."/>
            <person name="Tritt A."/>
            <person name="Yoshinaga Y."/>
            <person name="Zwiers L.-H."/>
            <person name="Turgeon B."/>
            <person name="Goodwin S."/>
            <person name="Spatafora J."/>
            <person name="Crous P."/>
            <person name="Grigoriev I."/>
        </authorList>
    </citation>
    <scope>NUCLEOTIDE SEQUENCE</scope>
    <source>
        <strain evidence="2">CBS 161.51</strain>
    </source>
</reference>
<evidence type="ECO:0000256" key="1">
    <source>
        <dbReference type="SAM" id="MobiDB-lite"/>
    </source>
</evidence>
<protein>
    <recommendedName>
        <fullName evidence="4">C2H2-type domain-containing protein</fullName>
    </recommendedName>
</protein>
<evidence type="ECO:0000313" key="3">
    <source>
        <dbReference type="Proteomes" id="UP000800038"/>
    </source>
</evidence>
<keyword evidence="3" id="KW-1185">Reference proteome</keyword>
<accession>A0A6A5SSJ5</accession>
<feature type="region of interest" description="Disordered" evidence="1">
    <location>
        <begin position="44"/>
        <end position="80"/>
    </location>
</feature>
<feature type="region of interest" description="Disordered" evidence="1">
    <location>
        <begin position="183"/>
        <end position="237"/>
    </location>
</feature>
<evidence type="ECO:0000313" key="2">
    <source>
        <dbReference type="EMBL" id="KAF1941566.1"/>
    </source>
</evidence>
<dbReference type="OrthoDB" id="5309037at2759"/>
<dbReference type="EMBL" id="ML976046">
    <property type="protein sequence ID" value="KAF1941566.1"/>
    <property type="molecule type" value="Genomic_DNA"/>
</dbReference>
<evidence type="ECO:0008006" key="4">
    <source>
        <dbReference type="Google" id="ProtNLM"/>
    </source>
</evidence>
<dbReference type="AlphaFoldDB" id="A0A6A5SSJ5"/>
<dbReference type="PANTHER" id="PTHR42354">
    <property type="entry name" value="C2H2-TYPE DOMAIN-CONTAINING PROTEIN"/>
    <property type="match status" value="1"/>
</dbReference>
<organism evidence="2 3">
    <name type="scientific">Clathrospora elynae</name>
    <dbReference type="NCBI Taxonomy" id="706981"/>
    <lineage>
        <taxon>Eukaryota</taxon>
        <taxon>Fungi</taxon>
        <taxon>Dikarya</taxon>
        <taxon>Ascomycota</taxon>
        <taxon>Pezizomycotina</taxon>
        <taxon>Dothideomycetes</taxon>
        <taxon>Pleosporomycetidae</taxon>
        <taxon>Pleosporales</taxon>
        <taxon>Diademaceae</taxon>
        <taxon>Clathrospora</taxon>
    </lineage>
</organism>
<dbReference type="PANTHER" id="PTHR42354:SF1">
    <property type="entry name" value="C2H2-TYPE DOMAIN-CONTAINING PROTEIN"/>
    <property type="match status" value="1"/>
</dbReference>
<feature type="compositionally biased region" description="Basic residues" evidence="1">
    <location>
        <begin position="60"/>
        <end position="71"/>
    </location>
</feature>
<sequence length="366" mass="41144">MRAEAEAAVETTKGLLQDLVVVVSLVRTLTDSFGSASDLYRKLKRKAQPKSSDDEVEPHKRPHRLLHRRRNSVFSPERRRTDYSDSEEELICTSSTQVRAEYDRGYRKLGEPFARVTAQTQLQSQIIQLQQTLLNIHQDLLLSTYMAPSSSHSHLARLIETTRTARAVSIHALNLQYQRMLPPVPPSRLEPPMTIPGAFPPSADRRRSGQGSRSRSSSPGDSAPVKPKPAPKPPVHGTRLFCVYARDLQRNASMPLSDDYKAGGDNTCPFCRAYIATRPGKAWEIIVDSCKGTTDEHPKSTSRTFLVKNRFVIKCHRENGSFACVLCSRFMEADTVCKGVGALMDHMWREHTSEELERDGDIVECQ</sequence>
<proteinExistence type="predicted"/>
<name>A0A6A5SSJ5_9PLEO</name>